<comment type="caution">
    <text evidence="2">The sequence shown here is derived from an EMBL/GenBank/DDBJ whole genome shotgun (WGS) entry which is preliminary data.</text>
</comment>
<proteinExistence type="predicted"/>
<dbReference type="EMBL" id="JANPWB010000003">
    <property type="protein sequence ID" value="KAJ1200079.1"/>
    <property type="molecule type" value="Genomic_DNA"/>
</dbReference>
<name>A0AAV7VJ65_PLEWA</name>
<evidence type="ECO:0000256" key="1">
    <source>
        <dbReference type="SAM" id="MobiDB-lite"/>
    </source>
</evidence>
<evidence type="ECO:0000313" key="3">
    <source>
        <dbReference type="Proteomes" id="UP001066276"/>
    </source>
</evidence>
<accession>A0AAV7VJ65</accession>
<evidence type="ECO:0000313" key="2">
    <source>
        <dbReference type="EMBL" id="KAJ1200079.1"/>
    </source>
</evidence>
<gene>
    <name evidence="2" type="ORF">NDU88_003907</name>
</gene>
<dbReference type="Proteomes" id="UP001066276">
    <property type="component" value="Chromosome 2_1"/>
</dbReference>
<organism evidence="2 3">
    <name type="scientific">Pleurodeles waltl</name>
    <name type="common">Iberian ribbed newt</name>
    <dbReference type="NCBI Taxonomy" id="8319"/>
    <lineage>
        <taxon>Eukaryota</taxon>
        <taxon>Metazoa</taxon>
        <taxon>Chordata</taxon>
        <taxon>Craniata</taxon>
        <taxon>Vertebrata</taxon>
        <taxon>Euteleostomi</taxon>
        <taxon>Amphibia</taxon>
        <taxon>Batrachia</taxon>
        <taxon>Caudata</taxon>
        <taxon>Salamandroidea</taxon>
        <taxon>Salamandridae</taxon>
        <taxon>Pleurodelinae</taxon>
        <taxon>Pleurodeles</taxon>
    </lineage>
</organism>
<dbReference type="AlphaFoldDB" id="A0AAV7VJ65"/>
<keyword evidence="3" id="KW-1185">Reference proteome</keyword>
<feature type="region of interest" description="Disordered" evidence="1">
    <location>
        <begin position="1"/>
        <end position="71"/>
    </location>
</feature>
<protein>
    <submittedName>
        <fullName evidence="2">Uncharacterized protein</fullName>
    </submittedName>
</protein>
<feature type="compositionally biased region" description="Polar residues" evidence="1">
    <location>
        <begin position="37"/>
        <end position="51"/>
    </location>
</feature>
<feature type="compositionally biased region" description="Basic and acidic residues" evidence="1">
    <location>
        <begin position="1"/>
        <end position="11"/>
    </location>
</feature>
<sequence>MRGKISPRDAARPYPNCEQRKTNTAATAAAPRGQLDSLGQATEPGRSSLTQRRARRCVPQPCTGPYLQPSRALQDRAERGAPTALFGFFPCSGTRPSVHFPSEPARHRLLVTRPPQSSL</sequence>
<reference evidence="2" key="1">
    <citation type="journal article" date="2022" name="bioRxiv">
        <title>Sequencing and chromosome-scale assembly of the giantPleurodeles waltlgenome.</title>
        <authorList>
            <person name="Brown T."/>
            <person name="Elewa A."/>
            <person name="Iarovenko S."/>
            <person name="Subramanian E."/>
            <person name="Araus A.J."/>
            <person name="Petzold A."/>
            <person name="Susuki M."/>
            <person name="Suzuki K.-i.T."/>
            <person name="Hayashi T."/>
            <person name="Toyoda A."/>
            <person name="Oliveira C."/>
            <person name="Osipova E."/>
            <person name="Leigh N.D."/>
            <person name="Simon A."/>
            <person name="Yun M.H."/>
        </authorList>
    </citation>
    <scope>NUCLEOTIDE SEQUENCE</scope>
    <source>
        <strain evidence="2">20211129_DDA</strain>
        <tissue evidence="2">Liver</tissue>
    </source>
</reference>